<reference evidence="1 2" key="1">
    <citation type="submission" date="2017-06" db="EMBL/GenBank/DDBJ databases">
        <authorList>
            <person name="Kim H.J."/>
            <person name="Triplett B.A."/>
        </authorList>
    </citation>
    <scope>NUCLEOTIDE SEQUENCE [LARGE SCALE GENOMIC DNA]</scope>
    <source>
        <strain evidence="1 2">DSM 43151</strain>
    </source>
</reference>
<keyword evidence="2" id="KW-1185">Reference proteome</keyword>
<dbReference type="EMBL" id="FZNR01000018">
    <property type="protein sequence ID" value="SNS58186.1"/>
    <property type="molecule type" value="Genomic_DNA"/>
</dbReference>
<organism evidence="1 2">
    <name type="scientific">Actinoplanes regularis</name>
    <dbReference type="NCBI Taxonomy" id="52697"/>
    <lineage>
        <taxon>Bacteria</taxon>
        <taxon>Bacillati</taxon>
        <taxon>Actinomycetota</taxon>
        <taxon>Actinomycetes</taxon>
        <taxon>Micromonosporales</taxon>
        <taxon>Micromonosporaceae</taxon>
        <taxon>Actinoplanes</taxon>
    </lineage>
</organism>
<proteinExistence type="predicted"/>
<dbReference type="AlphaFoldDB" id="A0A239FMK7"/>
<sequence length="78" mass="8311">MRLVNWLVTTVCGVPVLASGGPVARNQFVRRCAAGDIPPDAPAPAAEIVGRHAPAAARMNDFCWRLFDGDLHAEYPGP</sequence>
<dbReference type="Proteomes" id="UP000198415">
    <property type="component" value="Unassembled WGS sequence"/>
</dbReference>
<evidence type="ECO:0000313" key="2">
    <source>
        <dbReference type="Proteomes" id="UP000198415"/>
    </source>
</evidence>
<accession>A0A239FMK7</accession>
<evidence type="ECO:0000313" key="1">
    <source>
        <dbReference type="EMBL" id="SNS58186.1"/>
    </source>
</evidence>
<protein>
    <submittedName>
        <fullName evidence="1">Uncharacterized protein</fullName>
    </submittedName>
</protein>
<name>A0A239FMK7_9ACTN</name>
<gene>
    <name evidence="1" type="ORF">SAMN06264365_118163</name>
</gene>